<dbReference type="RefSeq" id="WP_284066719.1">
    <property type="nucleotide sequence ID" value="NZ_JASKNE010000001.1"/>
</dbReference>
<evidence type="ECO:0000313" key="2">
    <source>
        <dbReference type="Proteomes" id="UP001241935"/>
    </source>
</evidence>
<accession>A0AAW6UT45</accession>
<dbReference type="AlphaFoldDB" id="A0AAW6UT45"/>
<organism evidence="1 2">
    <name type="scientific">Acinetobacter terrestris</name>
    <dbReference type="NCBI Taxonomy" id="2529843"/>
    <lineage>
        <taxon>Bacteria</taxon>
        <taxon>Pseudomonadati</taxon>
        <taxon>Pseudomonadota</taxon>
        <taxon>Gammaproteobacteria</taxon>
        <taxon>Moraxellales</taxon>
        <taxon>Moraxellaceae</taxon>
        <taxon>Acinetobacter</taxon>
        <taxon>Acinetobacter Taxon 24</taxon>
    </lineage>
</organism>
<dbReference type="Proteomes" id="UP001241935">
    <property type="component" value="Unassembled WGS sequence"/>
</dbReference>
<reference evidence="1" key="1">
    <citation type="submission" date="2023-04" db="EMBL/GenBank/DDBJ databases">
        <title>The environmental microbiomes in feedlot watering bowls are a reservoir of florfenicol resistance for bovine respiratory disease pathogens.</title>
        <authorList>
            <person name="Kos D.W."/>
            <person name="Ruzzini A.C."/>
            <person name="Schreiner B."/>
            <person name="Jelinski M.D."/>
        </authorList>
    </citation>
    <scope>NUCLEOTIDE SEQUENCE</scope>
    <source>
        <strain evidence="1">WB3</strain>
    </source>
</reference>
<comment type="caution">
    <text evidence="1">The sequence shown here is derived from an EMBL/GenBank/DDBJ whole genome shotgun (WGS) entry which is preliminary data.</text>
</comment>
<name>A0AAW6UT45_9GAMM</name>
<sequence length="124" mass="14458">MKSVDALLDRRYNPRSYHCVHFLIEAAQYLFDQDYSASFLGLTGDLAQSIRTSRDTTVKNKRLEKPIEGCIVLMTNLLNSSHVGLFYCGRVLHLSENGVYFQELRSLERNYSRFRFYEASYLSQ</sequence>
<proteinExistence type="predicted"/>
<dbReference type="EMBL" id="JASKNE010000001">
    <property type="protein sequence ID" value="MDK1683466.1"/>
    <property type="molecule type" value="Genomic_DNA"/>
</dbReference>
<protein>
    <recommendedName>
        <fullName evidence="3">Peptidoglycan endopeptidase</fullName>
    </recommendedName>
</protein>
<evidence type="ECO:0000313" key="1">
    <source>
        <dbReference type="EMBL" id="MDK1683466.1"/>
    </source>
</evidence>
<gene>
    <name evidence="1" type="ORF">QOR41_06370</name>
</gene>
<evidence type="ECO:0008006" key="3">
    <source>
        <dbReference type="Google" id="ProtNLM"/>
    </source>
</evidence>